<keyword evidence="19" id="KW-1185">Reference proteome</keyword>
<keyword evidence="13 14" id="KW-0464">Manganese</keyword>
<evidence type="ECO:0000256" key="8">
    <source>
        <dbReference type="ARBA" id="ARBA00022490"/>
    </source>
</evidence>
<evidence type="ECO:0000256" key="13">
    <source>
        <dbReference type="ARBA" id="ARBA00023211"/>
    </source>
</evidence>
<dbReference type="InterPro" id="IPR001352">
    <property type="entry name" value="RNase_HII/HIII"/>
</dbReference>
<dbReference type="InterPro" id="IPR012337">
    <property type="entry name" value="RNaseH-like_sf"/>
</dbReference>
<comment type="similarity">
    <text evidence="5 14 16">Belongs to the RNase HII family.</text>
</comment>
<dbReference type="CDD" id="cd07182">
    <property type="entry name" value="RNase_HII_bacteria_HII_like"/>
    <property type="match status" value="1"/>
</dbReference>
<dbReference type="FunFam" id="3.30.420.10:FF:000006">
    <property type="entry name" value="Ribonuclease HII"/>
    <property type="match status" value="1"/>
</dbReference>
<feature type="binding site" evidence="14 15">
    <location>
        <position position="24"/>
    </location>
    <ligand>
        <name>a divalent metal cation</name>
        <dbReference type="ChEBI" id="CHEBI:60240"/>
    </ligand>
</feature>
<evidence type="ECO:0000256" key="4">
    <source>
        <dbReference type="ARBA" id="ARBA00004496"/>
    </source>
</evidence>
<evidence type="ECO:0000256" key="1">
    <source>
        <dbReference type="ARBA" id="ARBA00000077"/>
    </source>
</evidence>
<dbReference type="GO" id="GO:0030145">
    <property type="term" value="F:manganese ion binding"/>
    <property type="evidence" value="ECO:0007669"/>
    <property type="project" value="UniProtKB-UniRule"/>
</dbReference>
<dbReference type="NCBIfam" id="NF000594">
    <property type="entry name" value="PRK00015.1-1"/>
    <property type="match status" value="1"/>
</dbReference>
<feature type="domain" description="RNase H type-2" evidence="17">
    <location>
        <begin position="18"/>
        <end position="203"/>
    </location>
</feature>
<dbReference type="EMBL" id="NDXW01000001">
    <property type="protein sequence ID" value="RDH45016.1"/>
    <property type="molecule type" value="Genomic_DNA"/>
</dbReference>
<evidence type="ECO:0000256" key="3">
    <source>
        <dbReference type="ARBA" id="ARBA00004065"/>
    </source>
</evidence>
<comment type="cofactor">
    <cofactor evidence="14 15">
        <name>Mn(2+)</name>
        <dbReference type="ChEBI" id="CHEBI:29035"/>
    </cofactor>
    <cofactor evidence="14 15">
        <name>Mg(2+)</name>
        <dbReference type="ChEBI" id="CHEBI:18420"/>
    </cofactor>
    <text evidence="14 15">Manganese or magnesium. Binds 1 divalent metal ion per monomer in the absence of substrate. May bind a second metal ion after substrate binding.</text>
</comment>
<dbReference type="PANTHER" id="PTHR10954:SF18">
    <property type="entry name" value="RIBONUCLEASE HII"/>
    <property type="match status" value="1"/>
</dbReference>
<dbReference type="InterPro" id="IPR022898">
    <property type="entry name" value="RNase_HII"/>
</dbReference>
<keyword evidence="8 14" id="KW-0963">Cytoplasm</keyword>
<evidence type="ECO:0000256" key="16">
    <source>
        <dbReference type="RuleBase" id="RU003515"/>
    </source>
</evidence>
<evidence type="ECO:0000313" key="19">
    <source>
        <dbReference type="Proteomes" id="UP000257039"/>
    </source>
</evidence>
<comment type="catalytic activity">
    <reaction evidence="1 14 15 16">
        <text>Endonucleolytic cleavage to 5'-phosphomonoester.</text>
        <dbReference type="EC" id="3.1.26.4"/>
    </reaction>
</comment>
<dbReference type="SUPFAM" id="SSF53098">
    <property type="entry name" value="Ribonuclease H-like"/>
    <property type="match status" value="1"/>
</dbReference>
<dbReference type="NCBIfam" id="NF000595">
    <property type="entry name" value="PRK00015.1-3"/>
    <property type="match status" value="1"/>
</dbReference>
<keyword evidence="12 14" id="KW-0378">Hydrolase</keyword>
<dbReference type="Gene3D" id="3.30.420.10">
    <property type="entry name" value="Ribonuclease H-like superfamily/Ribonuclease H"/>
    <property type="match status" value="1"/>
</dbReference>
<dbReference type="GO" id="GO:0003723">
    <property type="term" value="F:RNA binding"/>
    <property type="evidence" value="ECO:0007669"/>
    <property type="project" value="UniProtKB-UniRule"/>
</dbReference>
<feature type="binding site" evidence="14 15">
    <location>
        <position position="116"/>
    </location>
    <ligand>
        <name>a divalent metal cation</name>
        <dbReference type="ChEBI" id="CHEBI:60240"/>
    </ligand>
</feature>
<dbReference type="InterPro" id="IPR036397">
    <property type="entry name" value="RNaseH_sf"/>
</dbReference>
<dbReference type="NCBIfam" id="NF000596">
    <property type="entry name" value="PRK00015.1-4"/>
    <property type="match status" value="1"/>
</dbReference>
<comment type="subcellular location">
    <subcellularLocation>
        <location evidence="4 14">Cytoplasm</location>
    </subcellularLocation>
</comment>
<accession>A0A4P9VPW4</accession>
<evidence type="ECO:0000256" key="9">
    <source>
        <dbReference type="ARBA" id="ARBA00022722"/>
    </source>
</evidence>
<keyword evidence="9 14" id="KW-0540">Nuclease</keyword>
<dbReference type="GO" id="GO:0004523">
    <property type="term" value="F:RNA-DNA hybrid ribonuclease activity"/>
    <property type="evidence" value="ECO:0007669"/>
    <property type="project" value="UniProtKB-UniRule"/>
</dbReference>
<evidence type="ECO:0000256" key="10">
    <source>
        <dbReference type="ARBA" id="ARBA00022723"/>
    </source>
</evidence>
<dbReference type="GO" id="GO:0032299">
    <property type="term" value="C:ribonuclease H2 complex"/>
    <property type="evidence" value="ECO:0007669"/>
    <property type="project" value="TreeGrafter"/>
</dbReference>
<evidence type="ECO:0000259" key="17">
    <source>
        <dbReference type="PROSITE" id="PS51975"/>
    </source>
</evidence>
<comment type="caution">
    <text evidence="18">The sequence shown here is derived from an EMBL/GenBank/DDBJ whole genome shotgun (WGS) entry which is preliminary data.</text>
</comment>
<dbReference type="RefSeq" id="WP_094788052.1">
    <property type="nucleotide sequence ID" value="NZ_NDXW01000001.1"/>
</dbReference>
<sequence length="203" mass="21935">MIIEFGYDYLAKQGAVECRVAGVDEVGRGPLCGAVVAAAVILNPKKPILGLNDSKKLSESKRELLAEQIKAEAVSWCLGRAEVEEIDAINILQASMLAMQRAVNGLTIAPEYVLVDGNRCPQLSYPSQAVVKGDSRIIEIAAASVLAKVARDQEMLILDEQYPGYGLAQHKGYPTKLHLEALQSLGPSAIHRRSFGPVKRLLS</sequence>
<gene>
    <name evidence="14" type="primary">rnhB</name>
    <name evidence="18" type="ORF">B9G39_17115</name>
</gene>
<dbReference type="PROSITE" id="PS51975">
    <property type="entry name" value="RNASE_H_2"/>
    <property type="match status" value="1"/>
</dbReference>
<evidence type="ECO:0000256" key="7">
    <source>
        <dbReference type="ARBA" id="ARBA00019179"/>
    </source>
</evidence>
<name>A0A4P9VPW4_9GAMM</name>
<dbReference type="Pfam" id="PF01351">
    <property type="entry name" value="RNase_HII"/>
    <property type="match status" value="1"/>
</dbReference>
<comment type="function">
    <text evidence="3 14 16">Endonuclease that specifically degrades the RNA of RNA-DNA hybrids.</text>
</comment>
<evidence type="ECO:0000256" key="14">
    <source>
        <dbReference type="HAMAP-Rule" id="MF_00052"/>
    </source>
</evidence>
<dbReference type="PANTHER" id="PTHR10954">
    <property type="entry name" value="RIBONUCLEASE H2 SUBUNIT A"/>
    <property type="match status" value="1"/>
</dbReference>
<dbReference type="GO" id="GO:0005737">
    <property type="term" value="C:cytoplasm"/>
    <property type="evidence" value="ECO:0007669"/>
    <property type="project" value="UniProtKB-SubCell"/>
</dbReference>
<evidence type="ECO:0000256" key="6">
    <source>
        <dbReference type="ARBA" id="ARBA00012180"/>
    </source>
</evidence>
<evidence type="ECO:0000256" key="15">
    <source>
        <dbReference type="PROSITE-ProRule" id="PRU01319"/>
    </source>
</evidence>
<dbReference type="GO" id="GO:0043137">
    <property type="term" value="P:DNA replication, removal of RNA primer"/>
    <property type="evidence" value="ECO:0007669"/>
    <property type="project" value="TreeGrafter"/>
</dbReference>
<evidence type="ECO:0000256" key="11">
    <source>
        <dbReference type="ARBA" id="ARBA00022759"/>
    </source>
</evidence>
<keyword evidence="10 14" id="KW-0479">Metal-binding</keyword>
<evidence type="ECO:0000256" key="12">
    <source>
        <dbReference type="ARBA" id="ARBA00022801"/>
    </source>
</evidence>
<keyword evidence="11 14" id="KW-0255">Endonuclease</keyword>
<evidence type="ECO:0000256" key="5">
    <source>
        <dbReference type="ARBA" id="ARBA00007383"/>
    </source>
</evidence>
<feature type="binding site" evidence="14 15">
    <location>
        <position position="25"/>
    </location>
    <ligand>
        <name>a divalent metal cation</name>
        <dbReference type="ChEBI" id="CHEBI:60240"/>
    </ligand>
</feature>
<dbReference type="AlphaFoldDB" id="A0A4P9VPW4"/>
<proteinExistence type="inferred from homology"/>
<comment type="cofactor">
    <cofactor evidence="2">
        <name>Mg(2+)</name>
        <dbReference type="ChEBI" id="CHEBI:18420"/>
    </cofactor>
</comment>
<dbReference type="InterPro" id="IPR024567">
    <property type="entry name" value="RNase_HII/HIII_dom"/>
</dbReference>
<dbReference type="HAMAP" id="MF_00052_B">
    <property type="entry name" value="RNase_HII_B"/>
    <property type="match status" value="1"/>
</dbReference>
<dbReference type="GO" id="GO:0006298">
    <property type="term" value="P:mismatch repair"/>
    <property type="evidence" value="ECO:0007669"/>
    <property type="project" value="TreeGrafter"/>
</dbReference>
<organism evidence="18 19">
    <name type="scientific">Zooshikella ganghwensis</name>
    <dbReference type="NCBI Taxonomy" id="202772"/>
    <lineage>
        <taxon>Bacteria</taxon>
        <taxon>Pseudomonadati</taxon>
        <taxon>Pseudomonadota</taxon>
        <taxon>Gammaproteobacteria</taxon>
        <taxon>Oceanospirillales</taxon>
        <taxon>Zooshikellaceae</taxon>
        <taxon>Zooshikella</taxon>
    </lineage>
</organism>
<evidence type="ECO:0000313" key="18">
    <source>
        <dbReference type="EMBL" id="RDH45016.1"/>
    </source>
</evidence>
<evidence type="ECO:0000256" key="2">
    <source>
        <dbReference type="ARBA" id="ARBA00001946"/>
    </source>
</evidence>
<dbReference type="EC" id="3.1.26.4" evidence="6 14"/>
<dbReference type="Proteomes" id="UP000257039">
    <property type="component" value="Unassembled WGS sequence"/>
</dbReference>
<reference evidence="18 19" key="1">
    <citation type="submission" date="2017-04" db="EMBL/GenBank/DDBJ databases">
        <title>Draft genome sequence of Zooshikella ganghwensis VG4 isolated from Red Sea sediments.</title>
        <authorList>
            <person name="Rehman Z."/>
            <person name="Alam I."/>
            <person name="Kamau A."/>
            <person name="Bajic V."/>
            <person name="Leiknes T."/>
        </authorList>
    </citation>
    <scope>NUCLEOTIDE SEQUENCE [LARGE SCALE GENOMIC DNA]</scope>
    <source>
        <strain evidence="18 19">VG4</strain>
    </source>
</reference>
<protein>
    <recommendedName>
        <fullName evidence="7 14">Ribonuclease HII</fullName>
        <shortName evidence="14">RNase HII</shortName>
        <ecNumber evidence="6 14">3.1.26.4</ecNumber>
    </recommendedName>
</protein>